<protein>
    <submittedName>
        <fullName evidence="2">Uncharacterized protein</fullName>
    </submittedName>
</protein>
<gene>
    <name evidence="2" type="ORF">SAPIO_CDS0151</name>
</gene>
<accession>A0A084GHM7</accession>
<feature type="region of interest" description="Disordered" evidence="1">
    <location>
        <begin position="1"/>
        <end position="39"/>
    </location>
</feature>
<evidence type="ECO:0000256" key="1">
    <source>
        <dbReference type="SAM" id="MobiDB-lite"/>
    </source>
</evidence>
<feature type="compositionally biased region" description="Basic and acidic residues" evidence="1">
    <location>
        <begin position="12"/>
        <end position="26"/>
    </location>
</feature>
<dbReference type="Proteomes" id="UP000028545">
    <property type="component" value="Unassembled WGS sequence"/>
</dbReference>
<name>A0A084GHM7_PSEDA</name>
<dbReference type="VEuPathDB" id="FungiDB:SAPIO_CDS0151"/>
<evidence type="ECO:0000313" key="2">
    <source>
        <dbReference type="EMBL" id="KEZ46839.1"/>
    </source>
</evidence>
<dbReference type="AlphaFoldDB" id="A0A084GHM7"/>
<sequence>MLGHDDDDDSDEPTHKEPKLEPDSPDRPNPNPINPDRPTLSKAAAELAKVTQEQTVTTLKRLRDWYKDKSGAGYVVAITNEAGGVLVQKVANRKVRQTLSSRIAE</sequence>
<dbReference type="EMBL" id="JOWA01000011">
    <property type="protein sequence ID" value="KEZ46839.1"/>
    <property type="molecule type" value="Genomic_DNA"/>
</dbReference>
<dbReference type="GeneID" id="27718303"/>
<reference evidence="2 3" key="1">
    <citation type="journal article" date="2014" name="Genome Announc.">
        <title>Draft genome sequence of the pathogenic fungus Scedosporium apiospermum.</title>
        <authorList>
            <person name="Vandeputte P."/>
            <person name="Ghamrawi S."/>
            <person name="Rechenmann M."/>
            <person name="Iltis A."/>
            <person name="Giraud S."/>
            <person name="Fleury M."/>
            <person name="Thornton C."/>
            <person name="Delhaes L."/>
            <person name="Meyer W."/>
            <person name="Papon N."/>
            <person name="Bouchara J.P."/>
        </authorList>
    </citation>
    <scope>NUCLEOTIDE SEQUENCE [LARGE SCALE GENOMIC DNA]</scope>
    <source>
        <strain evidence="2 3">IHEM 14462</strain>
    </source>
</reference>
<feature type="compositionally biased region" description="Acidic residues" evidence="1">
    <location>
        <begin position="1"/>
        <end position="11"/>
    </location>
</feature>
<organism evidence="2 3">
    <name type="scientific">Pseudallescheria apiosperma</name>
    <name type="common">Scedosporium apiospermum</name>
    <dbReference type="NCBI Taxonomy" id="563466"/>
    <lineage>
        <taxon>Eukaryota</taxon>
        <taxon>Fungi</taxon>
        <taxon>Dikarya</taxon>
        <taxon>Ascomycota</taxon>
        <taxon>Pezizomycotina</taxon>
        <taxon>Sordariomycetes</taxon>
        <taxon>Hypocreomycetidae</taxon>
        <taxon>Microascales</taxon>
        <taxon>Microascaceae</taxon>
        <taxon>Scedosporium</taxon>
    </lineage>
</organism>
<proteinExistence type="predicted"/>
<evidence type="ECO:0000313" key="3">
    <source>
        <dbReference type="Proteomes" id="UP000028545"/>
    </source>
</evidence>
<comment type="caution">
    <text evidence="2">The sequence shown here is derived from an EMBL/GenBank/DDBJ whole genome shotgun (WGS) entry which is preliminary data.</text>
</comment>
<dbReference type="HOGENOM" id="CLU_2238162_0_0_1"/>
<dbReference type="RefSeq" id="XP_016646638.1">
    <property type="nucleotide sequence ID" value="XM_016783005.1"/>
</dbReference>
<dbReference type="KEGG" id="sapo:SAPIO_CDS0151"/>
<keyword evidence="3" id="KW-1185">Reference proteome</keyword>